<dbReference type="AlphaFoldDB" id="A0ABD7P6F9"/>
<sequence length="69" mass="7797">MLSTDNQTISEIFERLTEIAAKTSELTSNPNLSPAQKQAACDSYFREHDQLTTEALKIFKILLKIPGER</sequence>
<protein>
    <submittedName>
        <fullName evidence="1">Uncharacterized protein</fullName>
    </submittedName>
</protein>
<dbReference type="RefSeq" id="WP_142916530.1">
    <property type="nucleotide sequence ID" value="NZ_JBPABC010000001.1"/>
</dbReference>
<dbReference type="EMBL" id="UKAS01000006">
    <property type="protein sequence ID" value="SXF93542.1"/>
    <property type="molecule type" value="Genomic_DNA"/>
</dbReference>
<organism evidence="1 2">
    <name type="scientific">Klebsiella variicola</name>
    <dbReference type="NCBI Taxonomy" id="244366"/>
    <lineage>
        <taxon>Bacteria</taxon>
        <taxon>Pseudomonadati</taxon>
        <taxon>Pseudomonadota</taxon>
        <taxon>Gammaproteobacteria</taxon>
        <taxon>Enterobacterales</taxon>
        <taxon>Enterobacteriaceae</taxon>
        <taxon>Klebsiella/Raoultella group</taxon>
        <taxon>Klebsiella</taxon>
        <taxon>Klebsiella pneumoniae complex</taxon>
    </lineage>
</organism>
<gene>
    <name evidence="1" type="ORF">SAMEA3729809_02262</name>
</gene>
<evidence type="ECO:0000313" key="1">
    <source>
        <dbReference type="EMBL" id="SXF93542.1"/>
    </source>
</evidence>
<reference evidence="1 2" key="1">
    <citation type="submission" date="2018-08" db="EMBL/GenBank/DDBJ databases">
        <authorList>
            <consortium name="Pathogen Informatics"/>
        </authorList>
    </citation>
    <scope>NUCLEOTIDE SEQUENCE [LARGE SCALE GENOMIC DNA]</scope>
    <source>
        <strain evidence="1 2">EuSCAPE_TR218</strain>
    </source>
</reference>
<dbReference type="Proteomes" id="UP000258928">
    <property type="component" value="Unassembled WGS sequence"/>
</dbReference>
<evidence type="ECO:0000313" key="2">
    <source>
        <dbReference type="Proteomes" id="UP000258928"/>
    </source>
</evidence>
<name>A0ABD7P6F9_KLEVA</name>
<comment type="caution">
    <text evidence="1">The sequence shown here is derived from an EMBL/GenBank/DDBJ whole genome shotgun (WGS) entry which is preliminary data.</text>
</comment>
<proteinExistence type="predicted"/>
<accession>A0ABD7P6F9</accession>